<feature type="transmembrane region" description="Helical" evidence="6">
    <location>
        <begin position="822"/>
        <end position="839"/>
    </location>
</feature>
<evidence type="ECO:0000313" key="9">
    <source>
        <dbReference type="Proteomes" id="UP001175271"/>
    </source>
</evidence>
<dbReference type="AlphaFoldDB" id="A0AA39HDQ2"/>
<evidence type="ECO:0000259" key="7">
    <source>
        <dbReference type="PROSITE" id="PS50262"/>
    </source>
</evidence>
<feature type="transmembrane region" description="Helical" evidence="6">
    <location>
        <begin position="62"/>
        <end position="80"/>
    </location>
</feature>
<proteinExistence type="inferred from homology"/>
<dbReference type="Gene3D" id="1.20.1070.10">
    <property type="entry name" value="Rhodopsin 7-helix transmembrane proteins"/>
    <property type="match status" value="1"/>
</dbReference>
<feature type="transmembrane region" description="Helical" evidence="6">
    <location>
        <begin position="302"/>
        <end position="331"/>
    </location>
</feature>
<sequence>MTEFGANLKGRGYATQTDLIAGAIVLGISFTAMTFGVVNLSLINQTKLWHNAFGRLAAWRTFGEVCCNCTCLLYSAPVTFLQPTTLSYKVGVAFYLTEKLFGFSACLIQPVISLNRLAAVYFPIKYNVIFQKKMCFLFIALTLMYSSAAVISYMVLPCSLLGYSPTLYKFVRLGCPEGERPLTSISGKSSVDKDSGRNIRFFIQSVLQNVSMMTAMTMVCFCRDGAIVNATVTNIIIFNSYNVAHVCNAQPSLFSSTAGVTIFMVERFFGFSSCIVQLAISVNRFVAVCLPLRYKFIFTKQMVIFCIAISWIFAGALIVGYATIPCNLIAYNPQNYNYAPLFCPNPAEKPPFIFGMVSTRVCFGACLLTLILDVVTFFRILRLKNGAVDKDSGRNIRFFFQSFVQNLAMMAAMALVCFFQGDRIVNATVNSIVAFDVYYVAHICNALTLVVLTPEVRKKLSTWFSFKKTLTTKVVNVQSESRSGILQMKIMSTVPYVEYGEFLLNCIAPFVNVYFLFLLRRPFFHLNLRIILGSFSASLIVLTISRVVILLDSFSKCLPDSLNTAVNVVHNTCILGLMDASVLMAFERLIASLFVDKYENVRNWWIAGILCGLAWSFNGYFAYFLIMLVRTNDISKYRVPSMAIFVVILVMNCVGIVAFVLISRCNQRRWKTDLQKNLSQRYQIMENMRTSRQLLIALLTDFVISLYLFFVMFRLLTVEDASMNVLSQLFDICCALMAINMPCLFIRTHPRLLAVVKGHWKMACCSKGLSLTASSSRIVSVVPLQKKAREEGNIYFNQFEKSWGRAVMSAIIRVPYIEYGEFCLNLVAPAFNIYFIYLLKRPFFHLNLRILLVNFSIGLIVLTLSRNLILIHSVTRFLSVDAVRVTVHYIHNVGLYAVMDAGFLIAGERLVATCIADKYEKVRKCWIAVALCLLMWAMNGFLAFNTVKMVLVTYLSSEPTLIRFYVPLAFVYSSVMIMNSVGFGTFLAIYRYNRKCWEQDLQKKLSHRYQVMENVRTARQLLVALLFDFLISVYLFAVLFYRISTPATDVALNYLSQMVDLICAVTAIMMPCLFIGSHPRLKYVAKKQLCRGKSKKIVKIPNKSVLVLSSRRVAVEETNIYFSQLRNSWELTIRK</sequence>
<dbReference type="InterPro" id="IPR019430">
    <property type="entry name" value="7TM_GPCR_serpentine_rcpt_Srx"/>
</dbReference>
<dbReference type="PANTHER" id="PTHR47521:SF7">
    <property type="entry name" value="SERPENTINE RECEPTOR CLASS EPSILON-6"/>
    <property type="match status" value="1"/>
</dbReference>
<dbReference type="EMBL" id="JAUCMV010000004">
    <property type="protein sequence ID" value="KAK0403376.1"/>
    <property type="molecule type" value="Genomic_DNA"/>
</dbReference>
<feature type="transmembrane region" description="Helical" evidence="6">
    <location>
        <begin position="134"/>
        <end position="156"/>
    </location>
</feature>
<dbReference type="GO" id="GO:0016020">
    <property type="term" value="C:membrane"/>
    <property type="evidence" value="ECO:0007669"/>
    <property type="project" value="UniProtKB-SubCell"/>
</dbReference>
<feature type="transmembrane region" description="Helical" evidence="6">
    <location>
        <begin position="502"/>
        <end position="519"/>
    </location>
</feature>
<comment type="caution">
    <text evidence="8">The sequence shown here is derived from an EMBL/GenBank/DDBJ whole genome shotgun (WGS) entry which is preliminary data.</text>
</comment>
<protein>
    <recommendedName>
        <fullName evidence="7">G-protein coupled receptors family 1 profile domain-containing protein</fullName>
    </recommendedName>
</protein>
<evidence type="ECO:0000256" key="1">
    <source>
        <dbReference type="ARBA" id="ARBA00004370"/>
    </source>
</evidence>
<feature type="transmembrane region" description="Helical" evidence="6">
    <location>
        <begin position="1021"/>
        <end position="1043"/>
    </location>
</feature>
<feature type="transmembrane region" description="Helical" evidence="6">
    <location>
        <begin position="641"/>
        <end position="662"/>
    </location>
</feature>
<organism evidence="8 9">
    <name type="scientific">Steinernema hermaphroditum</name>
    <dbReference type="NCBI Taxonomy" id="289476"/>
    <lineage>
        <taxon>Eukaryota</taxon>
        <taxon>Metazoa</taxon>
        <taxon>Ecdysozoa</taxon>
        <taxon>Nematoda</taxon>
        <taxon>Chromadorea</taxon>
        <taxon>Rhabditida</taxon>
        <taxon>Tylenchina</taxon>
        <taxon>Panagrolaimomorpha</taxon>
        <taxon>Strongyloidoidea</taxon>
        <taxon>Steinernematidae</taxon>
        <taxon>Steinernema</taxon>
    </lineage>
</organism>
<feature type="transmembrane region" description="Helical" evidence="6">
    <location>
        <begin position="526"/>
        <end position="549"/>
    </location>
</feature>
<comment type="subcellular location">
    <subcellularLocation>
        <location evidence="1">Membrane</location>
    </subcellularLocation>
</comment>
<dbReference type="PROSITE" id="PS00237">
    <property type="entry name" value="G_PROTEIN_RECEP_F1_1"/>
    <property type="match status" value="1"/>
</dbReference>
<keyword evidence="3 6" id="KW-0812">Transmembrane</keyword>
<keyword evidence="4 6" id="KW-1133">Transmembrane helix</keyword>
<dbReference type="PROSITE" id="PS50262">
    <property type="entry name" value="G_PROTEIN_RECEP_F1_2"/>
    <property type="match status" value="1"/>
</dbReference>
<feature type="transmembrane region" description="Helical" evidence="6">
    <location>
        <begin position="398"/>
        <end position="421"/>
    </location>
</feature>
<name>A0AA39HDQ2_9BILA</name>
<feature type="transmembrane region" description="Helical" evidence="6">
    <location>
        <begin position="100"/>
        <end position="122"/>
    </location>
</feature>
<comment type="similarity">
    <text evidence="2">Belongs to the nematode receptor-like protein sre family.</text>
</comment>
<dbReference type="Pfam" id="PF03125">
    <property type="entry name" value="Sre"/>
    <property type="match status" value="2"/>
</dbReference>
<feature type="transmembrane region" description="Helical" evidence="6">
    <location>
        <begin position="20"/>
        <end position="42"/>
    </location>
</feature>
<dbReference type="PANTHER" id="PTHR47521">
    <property type="entry name" value="SERPENTINE RECEPTOR, CLASS E (EPSILON)-RELATED"/>
    <property type="match status" value="1"/>
</dbReference>
<accession>A0AA39HDQ2</accession>
<feature type="transmembrane region" description="Helical" evidence="6">
    <location>
        <begin position="725"/>
        <end position="746"/>
    </location>
</feature>
<dbReference type="Proteomes" id="UP001175271">
    <property type="component" value="Unassembled WGS sequence"/>
</dbReference>
<reference evidence="8" key="1">
    <citation type="submission" date="2023-06" db="EMBL/GenBank/DDBJ databases">
        <title>Genomic analysis of the entomopathogenic nematode Steinernema hermaphroditum.</title>
        <authorList>
            <person name="Schwarz E.M."/>
            <person name="Heppert J.K."/>
            <person name="Baniya A."/>
            <person name="Schwartz H.T."/>
            <person name="Tan C.-H."/>
            <person name="Antoshechkin I."/>
            <person name="Sternberg P.W."/>
            <person name="Goodrich-Blair H."/>
            <person name="Dillman A.R."/>
        </authorList>
    </citation>
    <scope>NUCLEOTIDE SEQUENCE</scope>
    <source>
        <strain evidence="8">PS9179</strain>
        <tissue evidence="8">Whole animal</tissue>
    </source>
</reference>
<feature type="transmembrane region" description="Helical" evidence="6">
    <location>
        <begin position="964"/>
        <end position="990"/>
    </location>
</feature>
<evidence type="ECO:0000313" key="8">
    <source>
        <dbReference type="EMBL" id="KAK0403376.1"/>
    </source>
</evidence>
<dbReference type="InterPro" id="IPR004151">
    <property type="entry name" value="7TM_GPCR_serpentine_rcpt_Sre"/>
</dbReference>
<dbReference type="GO" id="GO:0007606">
    <property type="term" value="P:sensory perception of chemical stimulus"/>
    <property type="evidence" value="ECO:0007669"/>
    <property type="project" value="InterPro"/>
</dbReference>
<feature type="transmembrane region" description="Helical" evidence="6">
    <location>
        <begin position="851"/>
        <end position="869"/>
    </location>
</feature>
<dbReference type="InterPro" id="IPR052860">
    <property type="entry name" value="NRL-GPCR1"/>
</dbReference>
<dbReference type="GO" id="GO:0004930">
    <property type="term" value="F:G protein-coupled receptor activity"/>
    <property type="evidence" value="ECO:0007669"/>
    <property type="project" value="InterPro"/>
</dbReference>
<dbReference type="InterPro" id="IPR017452">
    <property type="entry name" value="GPCR_Rhodpsn_7TM"/>
</dbReference>
<keyword evidence="5 6" id="KW-0472">Membrane</keyword>
<evidence type="ECO:0000256" key="5">
    <source>
        <dbReference type="ARBA" id="ARBA00023136"/>
    </source>
</evidence>
<feature type="domain" description="G-protein coupled receptors family 1 profile" evidence="7">
    <location>
        <begin position="268"/>
        <end position="382"/>
    </location>
</feature>
<dbReference type="Pfam" id="PF10328">
    <property type="entry name" value="7TM_GPCR_Srx"/>
    <property type="match status" value="2"/>
</dbReference>
<evidence type="ECO:0000256" key="4">
    <source>
        <dbReference type="ARBA" id="ARBA00022989"/>
    </source>
</evidence>
<feature type="transmembrane region" description="Helical" evidence="6">
    <location>
        <begin position="268"/>
        <end position="290"/>
    </location>
</feature>
<dbReference type="CDD" id="cd00637">
    <property type="entry name" value="7tm_classA_rhodopsin-like"/>
    <property type="match status" value="1"/>
</dbReference>
<evidence type="ECO:0000256" key="2">
    <source>
        <dbReference type="ARBA" id="ARBA00006803"/>
    </source>
</evidence>
<feature type="transmembrane region" description="Helical" evidence="6">
    <location>
        <begin position="351"/>
        <end position="378"/>
    </location>
</feature>
<dbReference type="InterPro" id="IPR000276">
    <property type="entry name" value="GPCR_Rhodpsn"/>
</dbReference>
<keyword evidence="9" id="KW-1185">Reference proteome</keyword>
<feature type="transmembrane region" description="Helical" evidence="6">
    <location>
        <begin position="603"/>
        <end position="629"/>
    </location>
</feature>
<dbReference type="SUPFAM" id="SSF81321">
    <property type="entry name" value="Family A G protein-coupled receptor-like"/>
    <property type="match status" value="2"/>
</dbReference>
<feature type="transmembrane region" description="Helical" evidence="6">
    <location>
        <begin position="694"/>
        <end position="713"/>
    </location>
</feature>
<feature type="transmembrane region" description="Helical" evidence="6">
    <location>
        <begin position="1055"/>
        <end position="1076"/>
    </location>
</feature>
<feature type="transmembrane region" description="Helical" evidence="6">
    <location>
        <begin position="925"/>
        <end position="944"/>
    </location>
</feature>
<gene>
    <name evidence="8" type="ORF">QR680_016884</name>
</gene>
<evidence type="ECO:0000256" key="6">
    <source>
        <dbReference type="SAM" id="Phobius"/>
    </source>
</evidence>
<evidence type="ECO:0000256" key="3">
    <source>
        <dbReference type="ARBA" id="ARBA00022692"/>
    </source>
</evidence>